<dbReference type="PROSITE" id="PS50885">
    <property type="entry name" value="HAMP"/>
    <property type="match status" value="1"/>
</dbReference>
<comment type="caution">
    <text evidence="6">The sequence shown here is derived from an EMBL/GenBank/DDBJ whole genome shotgun (WGS) entry which is preliminary data.</text>
</comment>
<proteinExistence type="inferred from homology"/>
<evidence type="ECO:0000259" key="5">
    <source>
        <dbReference type="PROSITE" id="PS50885"/>
    </source>
</evidence>
<dbReference type="InterPro" id="IPR004089">
    <property type="entry name" value="MCPsignal_dom"/>
</dbReference>
<dbReference type="Pfam" id="PF00672">
    <property type="entry name" value="HAMP"/>
    <property type="match status" value="1"/>
</dbReference>
<dbReference type="PROSITE" id="PS50111">
    <property type="entry name" value="CHEMOTAXIS_TRANSDUC_2"/>
    <property type="match status" value="1"/>
</dbReference>
<dbReference type="Gene3D" id="1.10.287.950">
    <property type="entry name" value="Methyl-accepting chemotaxis protein"/>
    <property type="match status" value="1"/>
</dbReference>
<sequence>MAIAVNDSIKKVQKGLECDAQAVKESIETANRIESGDLTARIAANPYNPQLNELKKVLNEMLQTLQDKIGSDTNEIGRVFKSYTNLDFTTEVKDAKGIVEVTVNTLGQEIKTMLKTSAGFANALSERSKDLEEMMGKLIEGSHNQASSLEQTAQAVEEITSSMQNASSKTQEVISQSNDIKSVVGVIRDIADQTNLLALNAAIEAARAGEHGRGFAVVADEVRKLAERTGKSLSEIDANINLLAQGVNDMGESIREQTAGIEQINEAVGQLEKITQNNLSIADSTSSISKDVGQIAQDITDDTNKKKF</sequence>
<evidence type="ECO:0000313" key="7">
    <source>
        <dbReference type="Proteomes" id="UP000700059"/>
    </source>
</evidence>
<keyword evidence="7" id="KW-1185">Reference proteome</keyword>
<feature type="domain" description="HAMP" evidence="5">
    <location>
        <begin position="28"/>
        <end position="70"/>
    </location>
</feature>
<dbReference type="PANTHER" id="PTHR32089">
    <property type="entry name" value="METHYL-ACCEPTING CHEMOTAXIS PROTEIN MCPB"/>
    <property type="match status" value="1"/>
</dbReference>
<evidence type="ECO:0000259" key="4">
    <source>
        <dbReference type="PROSITE" id="PS50111"/>
    </source>
</evidence>
<dbReference type="PANTHER" id="PTHR32089:SF112">
    <property type="entry name" value="LYSOZYME-LIKE PROTEIN-RELATED"/>
    <property type="match status" value="1"/>
</dbReference>
<keyword evidence="1 3" id="KW-0807">Transducer</keyword>
<evidence type="ECO:0000256" key="3">
    <source>
        <dbReference type="PROSITE-ProRule" id="PRU00284"/>
    </source>
</evidence>
<dbReference type="SMART" id="SM00283">
    <property type="entry name" value="MA"/>
    <property type="match status" value="1"/>
</dbReference>
<reference evidence="6 7" key="1">
    <citation type="submission" date="2021-08" db="EMBL/GenBank/DDBJ databases">
        <title>Helicobacter spp. isolated from feces of Anatolian Ground Squirrel (Spermophilus xanthoprymnus) in Turkey.</title>
        <authorList>
            <person name="Aydin F."/>
            <person name="Abay S."/>
            <person name="Kayman T."/>
            <person name="Karakaya E."/>
            <person name="Saticioglu I.B."/>
        </authorList>
    </citation>
    <scope>NUCLEOTIDE SEQUENCE [LARGE SCALE GENOMIC DNA]</scope>
    <source>
        <strain evidence="6 7">Faydin-H70</strain>
    </source>
</reference>
<dbReference type="SUPFAM" id="SSF58104">
    <property type="entry name" value="Methyl-accepting chemotaxis protein (MCP) signaling domain"/>
    <property type="match status" value="1"/>
</dbReference>
<dbReference type="EMBL" id="JAIGYQ010000001">
    <property type="protein sequence ID" value="MBX7490169.1"/>
    <property type="molecule type" value="Genomic_DNA"/>
</dbReference>
<evidence type="ECO:0000256" key="1">
    <source>
        <dbReference type="ARBA" id="ARBA00023224"/>
    </source>
</evidence>
<organism evidence="6 7">
    <name type="scientific">Helicobacter turcicus</name>
    <dbReference type="NCBI Taxonomy" id="2867412"/>
    <lineage>
        <taxon>Bacteria</taxon>
        <taxon>Pseudomonadati</taxon>
        <taxon>Campylobacterota</taxon>
        <taxon>Epsilonproteobacteria</taxon>
        <taxon>Campylobacterales</taxon>
        <taxon>Helicobacteraceae</taxon>
        <taxon>Helicobacter</taxon>
    </lineage>
</organism>
<name>A0ABS7JL93_9HELI</name>
<feature type="domain" description="Methyl-accepting transducer" evidence="4">
    <location>
        <begin position="149"/>
        <end position="308"/>
    </location>
</feature>
<protein>
    <submittedName>
        <fullName evidence="6">Methyl-accepting chemotaxis protein</fullName>
    </submittedName>
</protein>
<dbReference type="Pfam" id="PF00015">
    <property type="entry name" value="MCPsignal"/>
    <property type="match status" value="1"/>
</dbReference>
<dbReference type="Proteomes" id="UP000700059">
    <property type="component" value="Unassembled WGS sequence"/>
</dbReference>
<dbReference type="InterPro" id="IPR003660">
    <property type="entry name" value="HAMP_dom"/>
</dbReference>
<gene>
    <name evidence="6" type="ORF">K4G57_01570</name>
</gene>
<evidence type="ECO:0000256" key="2">
    <source>
        <dbReference type="ARBA" id="ARBA00029447"/>
    </source>
</evidence>
<evidence type="ECO:0000313" key="6">
    <source>
        <dbReference type="EMBL" id="MBX7490169.1"/>
    </source>
</evidence>
<comment type="similarity">
    <text evidence="2">Belongs to the methyl-accepting chemotaxis (MCP) protein family.</text>
</comment>
<accession>A0ABS7JL93</accession>